<comment type="caution">
    <text evidence="1">The sequence shown here is derived from an EMBL/GenBank/DDBJ whole genome shotgun (WGS) entry which is preliminary data.</text>
</comment>
<sequence>MQYCGRLVLRTVKCGMDTATAF</sequence>
<dbReference type="EMBL" id="BTGU01003349">
    <property type="protein sequence ID" value="GMN30885.1"/>
    <property type="molecule type" value="Genomic_DNA"/>
</dbReference>
<gene>
    <name evidence="1" type="ORF">TIFTF001_044522</name>
</gene>
<accession>A0AA87ZFP5</accession>
<evidence type="ECO:0000313" key="2">
    <source>
        <dbReference type="Proteomes" id="UP001187192"/>
    </source>
</evidence>
<keyword evidence="2" id="KW-1185">Reference proteome</keyword>
<name>A0AA87ZFP5_FICCA</name>
<evidence type="ECO:0000313" key="1">
    <source>
        <dbReference type="EMBL" id="GMN30885.1"/>
    </source>
</evidence>
<proteinExistence type="predicted"/>
<protein>
    <submittedName>
        <fullName evidence="1">Uncharacterized protein</fullName>
    </submittedName>
</protein>
<reference evidence="1" key="1">
    <citation type="submission" date="2023-07" db="EMBL/GenBank/DDBJ databases">
        <title>draft genome sequence of fig (Ficus carica).</title>
        <authorList>
            <person name="Takahashi T."/>
            <person name="Nishimura K."/>
        </authorList>
    </citation>
    <scope>NUCLEOTIDE SEQUENCE</scope>
</reference>
<organism evidence="1 2">
    <name type="scientific">Ficus carica</name>
    <name type="common">Common fig</name>
    <dbReference type="NCBI Taxonomy" id="3494"/>
    <lineage>
        <taxon>Eukaryota</taxon>
        <taxon>Viridiplantae</taxon>
        <taxon>Streptophyta</taxon>
        <taxon>Embryophyta</taxon>
        <taxon>Tracheophyta</taxon>
        <taxon>Spermatophyta</taxon>
        <taxon>Magnoliopsida</taxon>
        <taxon>eudicotyledons</taxon>
        <taxon>Gunneridae</taxon>
        <taxon>Pentapetalae</taxon>
        <taxon>rosids</taxon>
        <taxon>fabids</taxon>
        <taxon>Rosales</taxon>
        <taxon>Moraceae</taxon>
        <taxon>Ficeae</taxon>
        <taxon>Ficus</taxon>
    </lineage>
</organism>
<feature type="non-terminal residue" evidence="1">
    <location>
        <position position="22"/>
    </location>
</feature>
<dbReference type="AlphaFoldDB" id="A0AA87ZFP5"/>
<dbReference type="Proteomes" id="UP001187192">
    <property type="component" value="Unassembled WGS sequence"/>
</dbReference>